<dbReference type="SUPFAM" id="SSF52540">
    <property type="entry name" value="P-loop containing nucleoside triphosphate hydrolases"/>
    <property type="match status" value="2"/>
</dbReference>
<evidence type="ECO:0000259" key="8">
    <source>
        <dbReference type="PROSITE" id="PS51194"/>
    </source>
</evidence>
<dbReference type="CDD" id="cd18795">
    <property type="entry name" value="SF2_C_Ski2"/>
    <property type="match status" value="1"/>
</dbReference>
<dbReference type="PROSITE" id="PS51192">
    <property type="entry name" value="HELICASE_ATP_BIND_1"/>
    <property type="match status" value="1"/>
</dbReference>
<keyword evidence="2" id="KW-0378">Hydrolase</keyword>
<evidence type="ECO:0000256" key="3">
    <source>
        <dbReference type="ARBA" id="ARBA00022806"/>
    </source>
</evidence>
<gene>
    <name evidence="9" type="ORF">KUTeg_006873</name>
</gene>
<dbReference type="PANTHER" id="PTHR47961">
    <property type="entry name" value="DNA POLYMERASE THETA, PUTATIVE (AFU_ORTHOLOGUE AFUA_1G05260)-RELATED"/>
    <property type="match status" value="1"/>
</dbReference>
<accession>A0ABQ9FBL0</accession>
<evidence type="ECO:0000313" key="9">
    <source>
        <dbReference type="EMBL" id="KAJ8314723.1"/>
    </source>
</evidence>
<dbReference type="Pfam" id="PF20470">
    <property type="entry name" value="HTH_61"/>
    <property type="match status" value="1"/>
</dbReference>
<sequence>MNMYLICFLVVFFNFLKSFVGIIVVDELHLIGDPHRGYLLELMLTKILYMVNKQQTLPTSNNEEVPMNNTVQVVGMSATLPNLDLLAKWLKAELYRTDFRPVPLTECVKLGTGIFDNSLVKIRDIDLSLTFKNDDDHVIPLCLETIRGGHAVLIFCPTKNWCEKLCETIAREFYMLMKQQRPMNEENNGFMKDSDTVVLPIDRNALTDVVEQLRRTPVGIDVMLGKTVPYGVAYHHAGKKNKPEIIAVSLFTRLTFDERDIIEGAFRQGIIKVLIATSTLSSGVNLPARRVIVRTPIFHGKIIDFLTYKQMIGRAGRKGVDTSGESILICKANERGKAVTLVTSSLPAVQSCLVKNGEETLSSSMKRAILECVYILFFTDGSEIDRYCPTQLGSAVLASSLSPDEGLKVFAELSKARQCFVLENELHIIYLVCKSI</sequence>
<dbReference type="Pfam" id="PF00271">
    <property type="entry name" value="Helicase_C"/>
    <property type="match status" value="1"/>
</dbReference>
<reference evidence="9 10" key="1">
    <citation type="submission" date="2022-12" db="EMBL/GenBank/DDBJ databases">
        <title>Chromosome-level genome of Tegillarca granosa.</title>
        <authorList>
            <person name="Kim J."/>
        </authorList>
    </citation>
    <scope>NUCLEOTIDE SEQUENCE [LARGE SCALE GENOMIC DNA]</scope>
    <source>
        <strain evidence="9">Teg-2019</strain>
        <tissue evidence="9">Adductor muscle</tissue>
    </source>
</reference>
<keyword evidence="3" id="KW-0347">Helicase</keyword>
<keyword evidence="10" id="KW-1185">Reference proteome</keyword>
<feature type="domain" description="Helicase C-terminal" evidence="8">
    <location>
        <begin position="133"/>
        <end position="369"/>
    </location>
</feature>
<comment type="catalytic activity">
    <reaction evidence="5">
        <text>ATP + H2O = ADP + phosphate + H(+)</text>
        <dbReference type="Rhea" id="RHEA:13065"/>
        <dbReference type="ChEBI" id="CHEBI:15377"/>
        <dbReference type="ChEBI" id="CHEBI:15378"/>
        <dbReference type="ChEBI" id="CHEBI:30616"/>
        <dbReference type="ChEBI" id="CHEBI:43474"/>
        <dbReference type="ChEBI" id="CHEBI:456216"/>
        <dbReference type="EC" id="5.6.2.4"/>
    </reaction>
</comment>
<evidence type="ECO:0000256" key="1">
    <source>
        <dbReference type="ARBA" id="ARBA00022741"/>
    </source>
</evidence>
<dbReference type="InterPro" id="IPR050474">
    <property type="entry name" value="Hel308_SKI2-like"/>
</dbReference>
<feature type="signal peptide" evidence="6">
    <location>
        <begin position="1"/>
        <end position="21"/>
    </location>
</feature>
<dbReference type="Proteomes" id="UP001217089">
    <property type="component" value="Unassembled WGS sequence"/>
</dbReference>
<dbReference type="InterPro" id="IPR027417">
    <property type="entry name" value="P-loop_NTPase"/>
</dbReference>
<dbReference type="InterPro" id="IPR048960">
    <property type="entry name" value="POLQ-like_helical"/>
</dbReference>
<evidence type="ECO:0000313" key="10">
    <source>
        <dbReference type="Proteomes" id="UP001217089"/>
    </source>
</evidence>
<keyword evidence="4" id="KW-0067">ATP-binding</keyword>
<dbReference type="Gene3D" id="3.40.50.300">
    <property type="entry name" value="P-loop containing nucleotide triphosphate hydrolases"/>
    <property type="match status" value="2"/>
</dbReference>
<feature type="chain" id="PRO_5046066131" evidence="6">
    <location>
        <begin position="22"/>
        <end position="436"/>
    </location>
</feature>
<comment type="caution">
    <text evidence="9">The sequence shown here is derived from an EMBL/GenBank/DDBJ whole genome shotgun (WGS) entry which is preliminary data.</text>
</comment>
<dbReference type="Pfam" id="PF21099">
    <property type="entry name" value="POLQ_helical"/>
    <property type="match status" value="1"/>
</dbReference>
<dbReference type="InterPro" id="IPR046931">
    <property type="entry name" value="HTH_61"/>
</dbReference>
<dbReference type="InterPro" id="IPR001650">
    <property type="entry name" value="Helicase_C-like"/>
</dbReference>
<evidence type="ECO:0000256" key="2">
    <source>
        <dbReference type="ARBA" id="ARBA00022801"/>
    </source>
</evidence>
<evidence type="ECO:0000259" key="7">
    <source>
        <dbReference type="PROSITE" id="PS51192"/>
    </source>
</evidence>
<dbReference type="SMART" id="SM00490">
    <property type="entry name" value="HELICc"/>
    <property type="match status" value="1"/>
</dbReference>
<keyword evidence="1" id="KW-0547">Nucleotide-binding</keyword>
<evidence type="ECO:0000256" key="6">
    <source>
        <dbReference type="SAM" id="SignalP"/>
    </source>
</evidence>
<dbReference type="PANTHER" id="PTHR47961:SF6">
    <property type="entry name" value="DNA-DIRECTED DNA POLYMERASE"/>
    <property type="match status" value="1"/>
</dbReference>
<evidence type="ECO:0000256" key="4">
    <source>
        <dbReference type="ARBA" id="ARBA00022840"/>
    </source>
</evidence>
<protein>
    <submittedName>
        <fullName evidence="9">Uncharacterized protein</fullName>
    </submittedName>
</protein>
<name>A0ABQ9FBL0_TEGGR</name>
<feature type="domain" description="Helicase ATP-binding" evidence="7">
    <location>
        <begin position="1"/>
        <end position="98"/>
    </location>
</feature>
<proteinExistence type="predicted"/>
<keyword evidence="6" id="KW-0732">Signal</keyword>
<dbReference type="InterPro" id="IPR014001">
    <property type="entry name" value="Helicase_ATP-bd"/>
</dbReference>
<dbReference type="EMBL" id="JARBDR010000337">
    <property type="protein sequence ID" value="KAJ8314723.1"/>
    <property type="molecule type" value="Genomic_DNA"/>
</dbReference>
<evidence type="ECO:0000256" key="5">
    <source>
        <dbReference type="ARBA" id="ARBA00048988"/>
    </source>
</evidence>
<organism evidence="9 10">
    <name type="scientific">Tegillarca granosa</name>
    <name type="common">Malaysian cockle</name>
    <name type="synonym">Anadara granosa</name>
    <dbReference type="NCBI Taxonomy" id="220873"/>
    <lineage>
        <taxon>Eukaryota</taxon>
        <taxon>Metazoa</taxon>
        <taxon>Spiralia</taxon>
        <taxon>Lophotrochozoa</taxon>
        <taxon>Mollusca</taxon>
        <taxon>Bivalvia</taxon>
        <taxon>Autobranchia</taxon>
        <taxon>Pteriomorphia</taxon>
        <taxon>Arcoida</taxon>
        <taxon>Arcoidea</taxon>
        <taxon>Arcidae</taxon>
        <taxon>Tegillarca</taxon>
    </lineage>
</organism>
<dbReference type="PROSITE" id="PS51194">
    <property type="entry name" value="HELICASE_CTER"/>
    <property type="match status" value="1"/>
</dbReference>